<dbReference type="PANTHER" id="PTHR12919">
    <property type="entry name" value="30S RIBOSOMAL PROTEIN S16"/>
    <property type="match status" value="1"/>
</dbReference>
<evidence type="ECO:0000256" key="1">
    <source>
        <dbReference type="ARBA" id="ARBA00022980"/>
    </source>
</evidence>
<dbReference type="Gene3D" id="3.30.1320.10">
    <property type="match status" value="1"/>
</dbReference>
<proteinExistence type="inferred from homology"/>
<gene>
    <name evidence="3" type="primary">rpsP</name>
    <name evidence="4" type="ORF">CRV11_02980</name>
</gene>
<dbReference type="InterPro" id="IPR023803">
    <property type="entry name" value="Ribosomal_bS16_dom_sf"/>
</dbReference>
<evidence type="ECO:0000313" key="5">
    <source>
        <dbReference type="Proteomes" id="UP000296034"/>
    </source>
</evidence>
<comment type="similarity">
    <text evidence="3">Belongs to the bacterial ribosomal protein bS16 family.</text>
</comment>
<keyword evidence="2 3" id="KW-0687">Ribonucleoprotein</keyword>
<evidence type="ECO:0000313" key="4">
    <source>
        <dbReference type="EMBL" id="PPI87100.1"/>
    </source>
</evidence>
<accession>A0A2P5SXS0</accession>
<dbReference type="RefSeq" id="WP_136131872.1">
    <property type="nucleotide sequence ID" value="NZ_PDKS01000004.1"/>
</dbReference>
<sequence>MVIVRLARHGSKKRPFYQVVVADRRKARNGFFIENVGFFNPIACGKEQRLFLDVKRIEHWIKNGAQLSHKIDNLMKSDKKTYISNNILS</sequence>
<comment type="caution">
    <text evidence="4">The sequence shown here is derived from an EMBL/GenBank/DDBJ whole genome shotgun (WGS) entry which is preliminary data.</text>
</comment>
<dbReference type="InterPro" id="IPR000307">
    <property type="entry name" value="Ribosomal_bS16"/>
</dbReference>
<evidence type="ECO:0000256" key="2">
    <source>
        <dbReference type="ARBA" id="ARBA00023274"/>
    </source>
</evidence>
<evidence type="ECO:0000256" key="3">
    <source>
        <dbReference type="HAMAP-Rule" id="MF_00385"/>
    </source>
</evidence>
<protein>
    <recommendedName>
        <fullName evidence="3">Small ribosomal subunit protein bS16</fullName>
    </recommendedName>
</protein>
<dbReference type="OrthoDB" id="9807878at2"/>
<dbReference type="HAMAP" id="MF_00385">
    <property type="entry name" value="Ribosomal_bS16"/>
    <property type="match status" value="1"/>
</dbReference>
<dbReference type="Pfam" id="PF00886">
    <property type="entry name" value="Ribosomal_S16"/>
    <property type="match status" value="1"/>
</dbReference>
<name>A0A2P5SXS0_9GAMM</name>
<keyword evidence="1 3" id="KW-0689">Ribosomal protein</keyword>
<dbReference type="Proteomes" id="UP000296034">
    <property type="component" value="Unassembled WGS sequence"/>
</dbReference>
<dbReference type="NCBIfam" id="TIGR00002">
    <property type="entry name" value="S16"/>
    <property type="match status" value="1"/>
</dbReference>
<dbReference type="PANTHER" id="PTHR12919:SF20">
    <property type="entry name" value="SMALL RIBOSOMAL SUBUNIT PROTEIN BS16M"/>
    <property type="match status" value="1"/>
</dbReference>
<dbReference type="SUPFAM" id="SSF54565">
    <property type="entry name" value="Ribosomal protein S16"/>
    <property type="match status" value="1"/>
</dbReference>
<dbReference type="GO" id="GO:0015935">
    <property type="term" value="C:small ribosomal subunit"/>
    <property type="evidence" value="ECO:0007669"/>
    <property type="project" value="TreeGrafter"/>
</dbReference>
<dbReference type="EMBL" id="PDKS01000004">
    <property type="protein sequence ID" value="PPI87100.1"/>
    <property type="molecule type" value="Genomic_DNA"/>
</dbReference>
<organism evidence="4 5">
    <name type="scientific">Candidatus Pantoea edessiphila</name>
    <dbReference type="NCBI Taxonomy" id="2044610"/>
    <lineage>
        <taxon>Bacteria</taxon>
        <taxon>Pseudomonadati</taxon>
        <taxon>Pseudomonadota</taxon>
        <taxon>Gammaproteobacteria</taxon>
        <taxon>Enterobacterales</taxon>
        <taxon>Erwiniaceae</taxon>
        <taxon>Pantoea</taxon>
    </lineage>
</organism>
<dbReference type="GO" id="GO:0006412">
    <property type="term" value="P:translation"/>
    <property type="evidence" value="ECO:0007669"/>
    <property type="project" value="UniProtKB-UniRule"/>
</dbReference>
<reference evidence="4 5" key="1">
    <citation type="journal article" date="2018" name="Genome Biol. Evol.">
        <title>Cladogenesis and Genomic Streamlining in Extracellular Endosymbionts of Tropical Stink Bugs.</title>
        <authorList>
            <person name="Otero-Bravo A."/>
            <person name="Goffredi S."/>
            <person name="Sabree Z.L."/>
        </authorList>
    </citation>
    <scope>NUCLEOTIDE SEQUENCE [LARGE SCALE GENOMIC DNA]</scope>
    <source>
        <strain evidence="4 5">SoET</strain>
    </source>
</reference>
<dbReference type="GO" id="GO:0003735">
    <property type="term" value="F:structural constituent of ribosome"/>
    <property type="evidence" value="ECO:0007669"/>
    <property type="project" value="InterPro"/>
</dbReference>
<dbReference type="GO" id="GO:0005737">
    <property type="term" value="C:cytoplasm"/>
    <property type="evidence" value="ECO:0007669"/>
    <property type="project" value="UniProtKB-ARBA"/>
</dbReference>
<dbReference type="AlphaFoldDB" id="A0A2P5SXS0"/>